<dbReference type="RefSeq" id="WP_320509645.1">
    <property type="nucleotide sequence ID" value="NZ_JAXCLW010000005.1"/>
</dbReference>
<comment type="caution">
    <text evidence="2">The sequence shown here is derived from an EMBL/GenBank/DDBJ whole genome shotgun (WGS) entry which is preliminary data.</text>
</comment>
<evidence type="ECO:0000313" key="3">
    <source>
        <dbReference type="Proteomes" id="UP001279642"/>
    </source>
</evidence>
<protein>
    <submittedName>
        <fullName evidence="2">Glycine zipper domain-containing protein</fullName>
    </submittedName>
</protein>
<feature type="domain" description="YMGG-like Gly-zipper" evidence="1">
    <location>
        <begin position="34"/>
        <end position="74"/>
    </location>
</feature>
<name>A0ABU5EF69_9PROT</name>
<keyword evidence="3" id="KW-1185">Reference proteome</keyword>
<organism evidence="2 3">
    <name type="scientific">Dongia soli</name>
    <dbReference type="NCBI Taxonomy" id="600628"/>
    <lineage>
        <taxon>Bacteria</taxon>
        <taxon>Pseudomonadati</taxon>
        <taxon>Pseudomonadota</taxon>
        <taxon>Alphaproteobacteria</taxon>
        <taxon>Rhodospirillales</taxon>
        <taxon>Dongiaceae</taxon>
        <taxon>Dongia</taxon>
    </lineage>
</organism>
<accession>A0ABU5EF69</accession>
<evidence type="ECO:0000259" key="1">
    <source>
        <dbReference type="Pfam" id="PF13441"/>
    </source>
</evidence>
<gene>
    <name evidence="2" type="ORF">SMD27_17140</name>
</gene>
<proteinExistence type="predicted"/>
<dbReference type="Pfam" id="PF13441">
    <property type="entry name" value="Gly-zipper_YMGG"/>
    <property type="match status" value="1"/>
</dbReference>
<dbReference type="PROSITE" id="PS51257">
    <property type="entry name" value="PROKAR_LIPOPROTEIN"/>
    <property type="match status" value="1"/>
</dbReference>
<dbReference type="EMBL" id="JAXCLW010000005">
    <property type="protein sequence ID" value="MDY0884572.1"/>
    <property type="molecule type" value="Genomic_DNA"/>
</dbReference>
<reference evidence="2 3" key="1">
    <citation type="journal article" date="2016" name="Antonie Van Leeuwenhoek">
        <title>Dongia soli sp. nov., isolated from soil from Dokdo, Korea.</title>
        <authorList>
            <person name="Kim D.U."/>
            <person name="Lee H."/>
            <person name="Kim H."/>
            <person name="Kim S.G."/>
            <person name="Ka J.O."/>
        </authorList>
    </citation>
    <scope>NUCLEOTIDE SEQUENCE [LARGE SCALE GENOMIC DNA]</scope>
    <source>
        <strain evidence="2 3">D78</strain>
    </source>
</reference>
<evidence type="ECO:0000313" key="2">
    <source>
        <dbReference type="EMBL" id="MDY0884572.1"/>
    </source>
</evidence>
<dbReference type="Proteomes" id="UP001279642">
    <property type="component" value="Unassembled WGS sequence"/>
</dbReference>
<sequence>MQLRTGRVQAGVATILLSACLTVTGCTGMSDTQQRTVTGAMGGAAGGALIGAIAGNAALGAAIGAAAGGVGGFVWDQHKQSEDAAFQRGVAAGGQTTD</sequence>
<dbReference type="InterPro" id="IPR027367">
    <property type="entry name" value="Gly-zipper_YMGG"/>
</dbReference>